<dbReference type="Proteomes" id="UP001610334">
    <property type="component" value="Unassembled WGS sequence"/>
</dbReference>
<evidence type="ECO:0000313" key="1">
    <source>
        <dbReference type="EMBL" id="KAL2814019.1"/>
    </source>
</evidence>
<gene>
    <name evidence="1" type="ORF">BJX63DRAFT_431650</name>
</gene>
<accession>A0ABR4HFT7</accession>
<keyword evidence="2" id="KW-1185">Reference proteome</keyword>
<evidence type="ECO:0000313" key="2">
    <source>
        <dbReference type="Proteomes" id="UP001610334"/>
    </source>
</evidence>
<proteinExistence type="predicted"/>
<comment type="caution">
    <text evidence="1">The sequence shown here is derived from an EMBL/GenBank/DDBJ whole genome shotgun (WGS) entry which is preliminary data.</text>
</comment>
<dbReference type="EMBL" id="JBFXLT010000036">
    <property type="protein sequence ID" value="KAL2814019.1"/>
    <property type="molecule type" value="Genomic_DNA"/>
</dbReference>
<protein>
    <submittedName>
        <fullName evidence="1">Uncharacterized protein</fullName>
    </submittedName>
</protein>
<name>A0ABR4HFT7_9EURO</name>
<organism evidence="1 2">
    <name type="scientific">Aspergillus granulosus</name>
    <dbReference type="NCBI Taxonomy" id="176169"/>
    <lineage>
        <taxon>Eukaryota</taxon>
        <taxon>Fungi</taxon>
        <taxon>Dikarya</taxon>
        <taxon>Ascomycota</taxon>
        <taxon>Pezizomycotina</taxon>
        <taxon>Eurotiomycetes</taxon>
        <taxon>Eurotiomycetidae</taxon>
        <taxon>Eurotiales</taxon>
        <taxon>Aspergillaceae</taxon>
        <taxon>Aspergillus</taxon>
        <taxon>Aspergillus subgen. Nidulantes</taxon>
    </lineage>
</organism>
<sequence length="132" mass="15893">MSRAERVILRVPENDMNYQNSREFVDFYFTKFPSEAAPDPTRHFVHYQPPNDIPRPNPKVHIVIDLEIPDFTGNLDKDFPHEIYAVRRRIDKLEMYGYPEPTKQNLLWKVREFSDQFYPWRRSSGYQKGQSK</sequence>
<reference evidence="1 2" key="1">
    <citation type="submission" date="2024-07" db="EMBL/GenBank/DDBJ databases">
        <title>Section-level genome sequencing and comparative genomics of Aspergillus sections Usti and Cavernicolus.</title>
        <authorList>
            <consortium name="Lawrence Berkeley National Laboratory"/>
            <person name="Nybo J.L."/>
            <person name="Vesth T.C."/>
            <person name="Theobald S."/>
            <person name="Frisvad J.C."/>
            <person name="Larsen T.O."/>
            <person name="Kjaerboelling I."/>
            <person name="Rothschild-Mancinelli K."/>
            <person name="Lyhne E.K."/>
            <person name="Kogle M.E."/>
            <person name="Barry K."/>
            <person name="Clum A."/>
            <person name="Na H."/>
            <person name="Ledsgaard L."/>
            <person name="Lin J."/>
            <person name="Lipzen A."/>
            <person name="Kuo A."/>
            <person name="Riley R."/>
            <person name="Mondo S."/>
            <person name="Labutti K."/>
            <person name="Haridas S."/>
            <person name="Pangalinan J."/>
            <person name="Salamov A.A."/>
            <person name="Simmons B.A."/>
            <person name="Magnuson J.K."/>
            <person name="Chen J."/>
            <person name="Drula E."/>
            <person name="Henrissat B."/>
            <person name="Wiebenga A."/>
            <person name="Lubbers R.J."/>
            <person name="Gomes A.C."/>
            <person name="Makela M.R."/>
            <person name="Stajich J."/>
            <person name="Grigoriev I.V."/>
            <person name="Mortensen U.H."/>
            <person name="De Vries R.P."/>
            <person name="Baker S.E."/>
            <person name="Andersen M.R."/>
        </authorList>
    </citation>
    <scope>NUCLEOTIDE SEQUENCE [LARGE SCALE GENOMIC DNA]</scope>
    <source>
        <strain evidence="1 2">CBS 588.65</strain>
    </source>
</reference>